<dbReference type="PANTHER" id="PTHR33546:SF1">
    <property type="entry name" value="LARGE, MULTIFUNCTIONAL SECRETED PROTEIN"/>
    <property type="match status" value="1"/>
</dbReference>
<dbReference type="Gene3D" id="2.120.10.30">
    <property type="entry name" value="TolB, C-terminal domain"/>
    <property type="match status" value="1"/>
</dbReference>
<comment type="caution">
    <text evidence="6">The sequence shown here is derived from an EMBL/GenBank/DDBJ whole genome shotgun (WGS) entry which is preliminary data.</text>
</comment>
<evidence type="ECO:0000256" key="4">
    <source>
        <dbReference type="PROSITE-ProRule" id="PRU00433"/>
    </source>
</evidence>
<dbReference type="InterPro" id="IPR055557">
    <property type="entry name" value="DUF7133"/>
</dbReference>
<dbReference type="Pfam" id="PF23500">
    <property type="entry name" value="DUF7133"/>
    <property type="match status" value="1"/>
</dbReference>
<protein>
    <submittedName>
        <fullName evidence="6">Dehydrogenase</fullName>
    </submittedName>
</protein>
<gene>
    <name evidence="6" type="ORF">GJJ30_00010</name>
</gene>
<evidence type="ECO:0000259" key="5">
    <source>
        <dbReference type="PROSITE" id="PS51007"/>
    </source>
</evidence>
<accession>A0A7K0EDV8</accession>
<name>A0A7K0EDV8_9BACT</name>
<feature type="domain" description="Cytochrome c" evidence="5">
    <location>
        <begin position="711"/>
        <end position="805"/>
    </location>
</feature>
<reference evidence="6 7" key="1">
    <citation type="journal article" date="2018" name="Antonie Van Leeuwenhoek">
        <title>Larkinella terrae sp. nov., isolated from soil on Jeju Island, South Korea.</title>
        <authorList>
            <person name="Ten L.N."/>
            <person name="Jeon J."/>
            <person name="Park S.J."/>
            <person name="Park S."/>
            <person name="Lee S.Y."/>
            <person name="Kim M.K."/>
            <person name="Jung H.Y."/>
        </authorList>
    </citation>
    <scope>NUCLEOTIDE SEQUENCE [LARGE SCALE GENOMIC DNA]</scope>
    <source>
        <strain evidence="6 7">KCTC 52001</strain>
    </source>
</reference>
<dbReference type="EMBL" id="WJXZ01000001">
    <property type="protein sequence ID" value="MRS59656.1"/>
    <property type="molecule type" value="Genomic_DNA"/>
</dbReference>
<evidence type="ECO:0000313" key="6">
    <source>
        <dbReference type="EMBL" id="MRS59656.1"/>
    </source>
</evidence>
<keyword evidence="1 4" id="KW-0349">Heme</keyword>
<dbReference type="Gene3D" id="1.25.10.10">
    <property type="entry name" value="Leucine-rich Repeat Variant"/>
    <property type="match status" value="1"/>
</dbReference>
<dbReference type="GO" id="GO:0020037">
    <property type="term" value="F:heme binding"/>
    <property type="evidence" value="ECO:0007669"/>
    <property type="project" value="InterPro"/>
</dbReference>
<evidence type="ECO:0000256" key="3">
    <source>
        <dbReference type="ARBA" id="ARBA00023004"/>
    </source>
</evidence>
<proteinExistence type="predicted"/>
<dbReference type="InterPro" id="IPR011042">
    <property type="entry name" value="6-blade_b-propeller_TolB-like"/>
</dbReference>
<dbReference type="InterPro" id="IPR009056">
    <property type="entry name" value="Cyt_c-like_dom"/>
</dbReference>
<dbReference type="PANTHER" id="PTHR33546">
    <property type="entry name" value="LARGE, MULTIFUNCTIONAL SECRETED PROTEIN-RELATED"/>
    <property type="match status" value="1"/>
</dbReference>
<evidence type="ECO:0000256" key="1">
    <source>
        <dbReference type="ARBA" id="ARBA00022617"/>
    </source>
</evidence>
<dbReference type="Pfam" id="PF13442">
    <property type="entry name" value="Cytochrome_CBB3"/>
    <property type="match status" value="1"/>
</dbReference>
<sequence length="849" mass="94530">MRQRISYSYFIGIGLLGLLSFKTSFVSTWDEGPSPAKTPAEELATFRIEPGLNVQLVAAEPMVEDPVVLTFDEDGRLWVVEMRGFMPNIDGTGEDKPVGRISVLEDTNGDGQMDASTVYMDSLILPRSIALIPGGALVAENSQLWLTKDTNGDLKADSKTLIDPSYAGSGLPEHSGNGLWRGMDNWYYNAKSRLRYRLNNGKWERDSTEFRGQWGISHDDEGRLYYNYNWSQLHADLVPPNYLSRNKNHTPTTGIDHGLTIDRRVYPIRPNPAVNRGYIPGTLDKEGRLLEFTAACSPLFYRGTALPREYYGNVFVCEPSGNLIKRNVVEENGILISAKDPHPGREFLASTDERFRPVFQATGPDGALYVADMYRGLIQHKAYVTPYLREQTLNRHLVLPVNKGRIWRIVPENWKPAKPVKLSKATSADLVRELSNPDGWYRDMAQRLLVERNDKTVRQPLMELARKGENPLGRFHALWTLDGLKLSDSQLLLGLLTDENALIKTTALRLLEPIAKTDKTVRAKLEQQLLSSWEKAPIEQILQMSFTAELLNPKVSHQLLAGIVNTYGSTALIRDAALSSLQNQEFAFLQTLLKAPQWQTHEPAKEIFLEMLTTSIVRKRNPAELSALLTLLEKEPMGWQEKAVLTSLAIQGSTTKKPIKLDAAPKLLARAGSGIEPSRLENLAALFEWPGHTAVKANATKKSLLSDDEQKLFASGRQLYLSTCSGCHGTDGAGLNRFGPPLVGSDWVLGDEKRLALILLHGMEGPVEVAKKVYNAPDILPVMPSHSTMDDASITSILMYIRNEWGNNAGPIGRQTVAMTRVTSQGRVVPWTAKELNTYMLDAKTPVGK</sequence>
<dbReference type="Gene3D" id="1.10.760.10">
    <property type="entry name" value="Cytochrome c-like domain"/>
    <property type="match status" value="1"/>
</dbReference>
<dbReference type="GO" id="GO:0009055">
    <property type="term" value="F:electron transfer activity"/>
    <property type="evidence" value="ECO:0007669"/>
    <property type="project" value="InterPro"/>
</dbReference>
<keyword evidence="3 4" id="KW-0408">Iron</keyword>
<dbReference type="GO" id="GO:0046872">
    <property type="term" value="F:metal ion binding"/>
    <property type="evidence" value="ECO:0007669"/>
    <property type="project" value="UniProtKB-KW"/>
</dbReference>
<dbReference type="InterPro" id="IPR036909">
    <property type="entry name" value="Cyt_c-like_dom_sf"/>
</dbReference>
<dbReference type="SUPFAM" id="SSF50952">
    <property type="entry name" value="Soluble quinoprotein glucose dehydrogenase"/>
    <property type="match status" value="1"/>
</dbReference>
<dbReference type="SUPFAM" id="SSF48371">
    <property type="entry name" value="ARM repeat"/>
    <property type="match status" value="1"/>
</dbReference>
<dbReference type="PROSITE" id="PS51007">
    <property type="entry name" value="CYTC"/>
    <property type="match status" value="1"/>
</dbReference>
<evidence type="ECO:0000313" key="7">
    <source>
        <dbReference type="Proteomes" id="UP000441754"/>
    </source>
</evidence>
<dbReference type="InterPro" id="IPR016024">
    <property type="entry name" value="ARM-type_fold"/>
</dbReference>
<dbReference type="InterPro" id="IPR011041">
    <property type="entry name" value="Quinoprot_gluc/sorb_DH_b-prop"/>
</dbReference>
<dbReference type="AlphaFoldDB" id="A0A7K0EDV8"/>
<keyword evidence="7" id="KW-1185">Reference proteome</keyword>
<organism evidence="6 7">
    <name type="scientific">Larkinella terrae</name>
    <dbReference type="NCBI Taxonomy" id="2025311"/>
    <lineage>
        <taxon>Bacteria</taxon>
        <taxon>Pseudomonadati</taxon>
        <taxon>Bacteroidota</taxon>
        <taxon>Cytophagia</taxon>
        <taxon>Cytophagales</taxon>
        <taxon>Spirosomataceae</taxon>
        <taxon>Larkinella</taxon>
    </lineage>
</organism>
<dbReference type="RefSeq" id="WP_154171853.1">
    <property type="nucleotide sequence ID" value="NZ_WJXZ01000001.1"/>
</dbReference>
<dbReference type="InterPro" id="IPR011989">
    <property type="entry name" value="ARM-like"/>
</dbReference>
<dbReference type="OrthoDB" id="9808161at2"/>
<evidence type="ECO:0000256" key="2">
    <source>
        <dbReference type="ARBA" id="ARBA00022723"/>
    </source>
</evidence>
<keyword evidence="2 4" id="KW-0479">Metal-binding</keyword>
<dbReference type="SUPFAM" id="SSF46626">
    <property type="entry name" value="Cytochrome c"/>
    <property type="match status" value="1"/>
</dbReference>
<dbReference type="Proteomes" id="UP000441754">
    <property type="component" value="Unassembled WGS sequence"/>
</dbReference>